<protein>
    <submittedName>
        <fullName evidence="4">NmrA family NAD(P)-binding protein</fullName>
    </submittedName>
</protein>
<feature type="domain" description="NmrA-like" evidence="3">
    <location>
        <begin position="4"/>
        <end position="236"/>
    </location>
</feature>
<gene>
    <name evidence="4" type="ORF">ACFP3J_00490</name>
</gene>
<sequence>MTTTSSIFVAGATGLLGGRITTALLDQGAPVRALVRPGTDGDRRAALAALEARGLELVEGDITDPVEKLAAAIGDATTVVSAVQGGPDVIVDGQVNLVRAAERAGARRFVPSDFAIDITKLEDGDNFMIDWRRQAAAAYGDTSLEVLSVLNGAFYEVMIGFMGIVDWEAGTVSHWGDPDQPLDMTSIADTAAFTAAVALDPRAGGTRRFAGEVLSMRRFHQALERATGRTLALVNLGTADDLRAEITRRAGLSQNPFDYVGLQYQWCMVTGKAKFDALDNAEYPHIKPVSLEDFVRADRSEP</sequence>
<dbReference type="PANTHER" id="PTHR47706">
    <property type="entry name" value="NMRA-LIKE FAMILY PROTEIN"/>
    <property type="match status" value="1"/>
</dbReference>
<keyword evidence="1" id="KW-0521">NADP</keyword>
<evidence type="ECO:0000256" key="1">
    <source>
        <dbReference type="ARBA" id="ARBA00022857"/>
    </source>
</evidence>
<evidence type="ECO:0000256" key="2">
    <source>
        <dbReference type="ARBA" id="ARBA00023002"/>
    </source>
</evidence>
<accession>A0ABW0W706</accession>
<dbReference type="InterPro" id="IPR036291">
    <property type="entry name" value="NAD(P)-bd_dom_sf"/>
</dbReference>
<dbReference type="RefSeq" id="WP_344348019.1">
    <property type="nucleotide sequence ID" value="NZ_BAAASM010000014.1"/>
</dbReference>
<evidence type="ECO:0000259" key="3">
    <source>
        <dbReference type="Pfam" id="PF05368"/>
    </source>
</evidence>
<dbReference type="EMBL" id="JBHSOE010000001">
    <property type="protein sequence ID" value="MFC5653970.1"/>
    <property type="molecule type" value="Genomic_DNA"/>
</dbReference>
<evidence type="ECO:0000313" key="5">
    <source>
        <dbReference type="Proteomes" id="UP001596065"/>
    </source>
</evidence>
<keyword evidence="5" id="KW-1185">Reference proteome</keyword>
<dbReference type="SUPFAM" id="SSF51735">
    <property type="entry name" value="NAD(P)-binding Rossmann-fold domains"/>
    <property type="match status" value="1"/>
</dbReference>
<comment type="caution">
    <text evidence="4">The sequence shown here is derived from an EMBL/GenBank/DDBJ whole genome shotgun (WGS) entry which is preliminary data.</text>
</comment>
<dbReference type="Gene3D" id="3.40.50.720">
    <property type="entry name" value="NAD(P)-binding Rossmann-like Domain"/>
    <property type="match status" value="1"/>
</dbReference>
<reference evidence="5" key="1">
    <citation type="journal article" date="2019" name="Int. J. Syst. Evol. Microbiol.">
        <title>The Global Catalogue of Microorganisms (GCM) 10K type strain sequencing project: providing services to taxonomists for standard genome sequencing and annotation.</title>
        <authorList>
            <consortium name="The Broad Institute Genomics Platform"/>
            <consortium name="The Broad Institute Genome Sequencing Center for Infectious Disease"/>
            <person name="Wu L."/>
            <person name="Ma J."/>
        </authorList>
    </citation>
    <scope>NUCLEOTIDE SEQUENCE [LARGE SCALE GENOMIC DNA]</scope>
    <source>
        <strain evidence="5">KCTC 5701</strain>
    </source>
</reference>
<organism evidence="4 5">
    <name type="scientific">Streptomyces nogalater</name>
    <dbReference type="NCBI Taxonomy" id="38314"/>
    <lineage>
        <taxon>Bacteria</taxon>
        <taxon>Bacillati</taxon>
        <taxon>Actinomycetota</taxon>
        <taxon>Actinomycetes</taxon>
        <taxon>Kitasatosporales</taxon>
        <taxon>Streptomycetaceae</taxon>
        <taxon>Streptomyces</taxon>
    </lineage>
</organism>
<dbReference type="InterPro" id="IPR008030">
    <property type="entry name" value="NmrA-like"/>
</dbReference>
<evidence type="ECO:0000313" key="4">
    <source>
        <dbReference type="EMBL" id="MFC5653970.1"/>
    </source>
</evidence>
<dbReference type="Gene3D" id="3.90.25.10">
    <property type="entry name" value="UDP-galactose 4-epimerase, domain 1"/>
    <property type="match status" value="1"/>
</dbReference>
<dbReference type="InterPro" id="IPR051609">
    <property type="entry name" value="NmrA/Isoflavone_reductase-like"/>
</dbReference>
<dbReference type="PANTHER" id="PTHR47706:SF9">
    <property type="entry name" value="NMRA-LIKE DOMAIN-CONTAINING PROTEIN-RELATED"/>
    <property type="match status" value="1"/>
</dbReference>
<keyword evidence="2" id="KW-0560">Oxidoreductase</keyword>
<proteinExistence type="predicted"/>
<dbReference type="Pfam" id="PF05368">
    <property type="entry name" value="NmrA"/>
    <property type="match status" value="1"/>
</dbReference>
<dbReference type="Proteomes" id="UP001596065">
    <property type="component" value="Unassembled WGS sequence"/>
</dbReference>
<name>A0ABW0W706_STRNO</name>